<name>A0A931MLJ5_9SPHN</name>
<dbReference type="Proteomes" id="UP000617634">
    <property type="component" value="Unassembled WGS sequence"/>
</dbReference>
<dbReference type="EMBL" id="JADZGI010000001">
    <property type="protein sequence ID" value="MBH0113529.1"/>
    <property type="molecule type" value="Genomic_DNA"/>
</dbReference>
<protein>
    <submittedName>
        <fullName evidence="1">Uncharacterized protein</fullName>
    </submittedName>
</protein>
<reference evidence="1" key="1">
    <citation type="submission" date="2020-11" db="EMBL/GenBank/DDBJ databases">
        <title>Novosphingobium aureum sp. nov., a marine bacterium isolated from sediment of a salt flat.</title>
        <authorList>
            <person name="Yoo Y."/>
            <person name="Kim J.-J."/>
        </authorList>
    </citation>
    <scope>NUCLEOTIDE SEQUENCE</scope>
    <source>
        <strain evidence="1">YJ-S2-02</strain>
    </source>
</reference>
<proteinExistence type="predicted"/>
<evidence type="ECO:0000313" key="2">
    <source>
        <dbReference type="Proteomes" id="UP000617634"/>
    </source>
</evidence>
<sequence>MRRHVQRGPWLHLLSQVLQLAGPEAAFVRHCERPWSSATFAGWRHTIALSFTGEEAIEAGEDFVALLPDHEFAIPGQIVADATITQVEHCALPEAVMHVELEMLVLLEA</sequence>
<keyword evidence="2" id="KW-1185">Reference proteome</keyword>
<dbReference type="AlphaFoldDB" id="A0A931MLJ5"/>
<gene>
    <name evidence="1" type="ORF">I5E68_11270</name>
</gene>
<comment type="caution">
    <text evidence="1">The sequence shown here is derived from an EMBL/GenBank/DDBJ whole genome shotgun (WGS) entry which is preliminary data.</text>
</comment>
<accession>A0A931MLJ5</accession>
<organism evidence="1 2">
    <name type="scientific">Novosphingobium aureum</name>
    <dbReference type="NCBI Taxonomy" id="2792964"/>
    <lineage>
        <taxon>Bacteria</taxon>
        <taxon>Pseudomonadati</taxon>
        <taxon>Pseudomonadota</taxon>
        <taxon>Alphaproteobacteria</taxon>
        <taxon>Sphingomonadales</taxon>
        <taxon>Sphingomonadaceae</taxon>
        <taxon>Novosphingobium</taxon>
    </lineage>
</organism>
<evidence type="ECO:0000313" key="1">
    <source>
        <dbReference type="EMBL" id="MBH0113529.1"/>
    </source>
</evidence>